<dbReference type="Proteomes" id="UP000276282">
    <property type="component" value="Unassembled WGS sequence"/>
</dbReference>
<dbReference type="GO" id="GO:0006559">
    <property type="term" value="P:L-phenylalanine catabolic process"/>
    <property type="evidence" value="ECO:0007669"/>
    <property type="project" value="UniProtKB-UniPathway"/>
</dbReference>
<evidence type="ECO:0000256" key="9">
    <source>
        <dbReference type="ARBA" id="ARBA00022842"/>
    </source>
</evidence>
<dbReference type="EC" id="3.7.1.2" evidence="5"/>
<protein>
    <recommendedName>
        <fullName evidence="5">fumarylacetoacetase</fullName>
        <ecNumber evidence="5">3.7.1.2</ecNumber>
    </recommendedName>
</protein>
<reference evidence="17 18" key="1">
    <citation type="submission" date="2018-10" db="EMBL/GenBank/DDBJ databases">
        <title>Genomic Encyclopedia of Archaeal and Bacterial Type Strains, Phase II (KMG-II): from individual species to whole genera.</title>
        <authorList>
            <person name="Goeker M."/>
        </authorList>
    </citation>
    <scope>NUCLEOTIDE SEQUENCE [LARGE SCALE GENOMIC DNA]</scope>
    <source>
        <strain evidence="17 18">DSM 19839</strain>
    </source>
</reference>
<evidence type="ECO:0000256" key="2">
    <source>
        <dbReference type="ARBA" id="ARBA00001946"/>
    </source>
</evidence>
<accession>A0A495PUC1</accession>
<evidence type="ECO:0000256" key="3">
    <source>
        <dbReference type="ARBA" id="ARBA00004782"/>
    </source>
</evidence>
<dbReference type="GO" id="GO:0006572">
    <property type="term" value="P:L-tyrosine catabolic process"/>
    <property type="evidence" value="ECO:0007669"/>
    <property type="project" value="UniProtKB-KW"/>
</dbReference>
<dbReference type="NCBIfam" id="TIGR01266">
    <property type="entry name" value="fum_ac_acetase"/>
    <property type="match status" value="1"/>
</dbReference>
<dbReference type="OrthoDB" id="3766879at2"/>
<dbReference type="GO" id="GO:1902000">
    <property type="term" value="P:homogentisate catabolic process"/>
    <property type="evidence" value="ECO:0007669"/>
    <property type="project" value="TreeGrafter"/>
</dbReference>
<dbReference type="Pfam" id="PF09298">
    <property type="entry name" value="FAA_hydrolase_N"/>
    <property type="match status" value="1"/>
</dbReference>
<keyword evidence="6 14" id="KW-0479">Metal-binding</keyword>
<evidence type="ECO:0000259" key="16">
    <source>
        <dbReference type="Pfam" id="PF09298"/>
    </source>
</evidence>
<dbReference type="EMBL" id="RBLG01000002">
    <property type="protein sequence ID" value="RKS53576.1"/>
    <property type="molecule type" value="Genomic_DNA"/>
</dbReference>
<feature type="active site" description="Proton acceptor" evidence="12">
    <location>
        <position position="142"/>
    </location>
</feature>
<evidence type="ECO:0000259" key="15">
    <source>
        <dbReference type="Pfam" id="PF01557"/>
    </source>
</evidence>
<evidence type="ECO:0000313" key="17">
    <source>
        <dbReference type="EMBL" id="RKS53576.1"/>
    </source>
</evidence>
<dbReference type="PANTHER" id="PTHR43069:SF2">
    <property type="entry name" value="FUMARYLACETOACETASE"/>
    <property type="match status" value="1"/>
</dbReference>
<dbReference type="SUPFAM" id="SSF56529">
    <property type="entry name" value="FAH"/>
    <property type="match status" value="1"/>
</dbReference>
<evidence type="ECO:0000256" key="4">
    <source>
        <dbReference type="ARBA" id="ARBA00010211"/>
    </source>
</evidence>
<feature type="binding site" evidence="14">
    <location>
        <position position="262"/>
    </location>
    <ligand>
        <name>Mg(2+)</name>
        <dbReference type="ChEBI" id="CHEBI:18420"/>
    </ligand>
</feature>
<keyword evidence="9 14" id="KW-0460">Magnesium</keyword>
<name>A0A495PUC1_9FLAO</name>
<keyword evidence="18" id="KW-1185">Reference proteome</keyword>
<dbReference type="InterPro" id="IPR015377">
    <property type="entry name" value="Fumarylacetoacetase_N"/>
</dbReference>
<evidence type="ECO:0000256" key="10">
    <source>
        <dbReference type="ARBA" id="ARBA00022878"/>
    </source>
</evidence>
<dbReference type="Gene3D" id="3.90.850.10">
    <property type="entry name" value="Fumarylacetoacetase-like, C-terminal domain"/>
    <property type="match status" value="1"/>
</dbReference>
<feature type="binding site" evidence="14">
    <location>
        <position position="266"/>
    </location>
    <ligand>
        <name>Mg(2+)</name>
        <dbReference type="ChEBI" id="CHEBI:18420"/>
    </ligand>
</feature>
<evidence type="ECO:0000256" key="6">
    <source>
        <dbReference type="ARBA" id="ARBA00022723"/>
    </source>
</evidence>
<evidence type="ECO:0000256" key="14">
    <source>
        <dbReference type="PIRSR" id="PIRSR605959-3"/>
    </source>
</evidence>
<feature type="binding site" evidence="13">
    <location>
        <position position="358"/>
    </location>
    <ligand>
        <name>substrate</name>
    </ligand>
</feature>
<evidence type="ECO:0000256" key="13">
    <source>
        <dbReference type="PIRSR" id="PIRSR605959-2"/>
    </source>
</evidence>
<dbReference type="RefSeq" id="WP_121345654.1">
    <property type="nucleotide sequence ID" value="NZ_RBLG01000002.1"/>
</dbReference>
<feature type="binding site" evidence="13">
    <location>
        <position position="249"/>
    </location>
    <ligand>
        <name>substrate</name>
    </ligand>
</feature>
<organism evidence="17 18">
    <name type="scientific">Gillisia mitskevichiae</name>
    <dbReference type="NCBI Taxonomy" id="270921"/>
    <lineage>
        <taxon>Bacteria</taxon>
        <taxon>Pseudomonadati</taxon>
        <taxon>Bacteroidota</taxon>
        <taxon>Flavobacteriia</taxon>
        <taxon>Flavobacteriales</taxon>
        <taxon>Flavobacteriaceae</taxon>
        <taxon>Gillisia</taxon>
    </lineage>
</organism>
<dbReference type="UniPathway" id="UPA00139">
    <property type="reaction ID" value="UER00341"/>
</dbReference>
<evidence type="ECO:0000256" key="7">
    <source>
        <dbReference type="ARBA" id="ARBA00022801"/>
    </source>
</evidence>
<evidence type="ECO:0000256" key="1">
    <source>
        <dbReference type="ARBA" id="ARBA00001913"/>
    </source>
</evidence>
<keyword evidence="8 14" id="KW-0106">Calcium</keyword>
<feature type="binding site" evidence="13">
    <location>
        <position position="253"/>
    </location>
    <ligand>
        <name>substrate</name>
    </ligand>
</feature>
<dbReference type="PANTHER" id="PTHR43069">
    <property type="entry name" value="FUMARYLACETOACETASE"/>
    <property type="match status" value="1"/>
</dbReference>
<dbReference type="SUPFAM" id="SSF63433">
    <property type="entry name" value="Fumarylacetoacetate hydrolase, FAH, N-terminal domain"/>
    <property type="match status" value="1"/>
</dbReference>
<feature type="binding site" evidence="13">
    <location>
        <position position="137"/>
    </location>
    <ligand>
        <name>substrate</name>
    </ligand>
</feature>
<keyword evidence="11" id="KW-0585">Phenylalanine catabolism</keyword>
<feature type="binding site" evidence="14">
    <location>
        <position position="242"/>
    </location>
    <ligand>
        <name>Ca(2+)</name>
        <dbReference type="ChEBI" id="CHEBI:29108"/>
    </ligand>
</feature>
<feature type="binding site" evidence="14">
    <location>
        <position position="210"/>
    </location>
    <ligand>
        <name>Ca(2+)</name>
        <dbReference type="ChEBI" id="CHEBI:29108"/>
    </ligand>
</feature>
<evidence type="ECO:0000313" key="18">
    <source>
        <dbReference type="Proteomes" id="UP000276282"/>
    </source>
</evidence>
<comment type="similarity">
    <text evidence="4">Belongs to the FAH family.</text>
</comment>
<comment type="cofactor">
    <cofactor evidence="2 14">
        <name>Mg(2+)</name>
        <dbReference type="ChEBI" id="CHEBI:18420"/>
    </cofactor>
</comment>
<dbReference type="InterPro" id="IPR011234">
    <property type="entry name" value="Fumarylacetoacetase-like_C"/>
</dbReference>
<feature type="domain" description="Fumarylacetoacetase N-terminal" evidence="16">
    <location>
        <begin position="25"/>
        <end position="127"/>
    </location>
</feature>
<feature type="binding site" evidence="14">
    <location>
        <position position="135"/>
    </location>
    <ligand>
        <name>Ca(2+)</name>
        <dbReference type="ChEBI" id="CHEBI:29108"/>
    </ligand>
</feature>
<dbReference type="InterPro" id="IPR036462">
    <property type="entry name" value="Fumarylacetoacetase_N_sf"/>
</dbReference>
<dbReference type="InterPro" id="IPR005959">
    <property type="entry name" value="Fumarylacetoacetase"/>
</dbReference>
<dbReference type="FunFam" id="3.90.850.10:FF:000004">
    <property type="entry name" value="Fumarylacetoacetase"/>
    <property type="match status" value="1"/>
</dbReference>
<feature type="domain" description="Fumarylacetoacetase-like C-terminal" evidence="15">
    <location>
        <begin position="134"/>
        <end position="400"/>
    </location>
</feature>
<comment type="pathway">
    <text evidence="3">Amino-acid degradation; L-phenylalanine degradation; acetoacetate and fumarate from L-phenylalanine: step 6/6.</text>
</comment>
<keyword evidence="7 17" id="KW-0378">Hydrolase</keyword>
<dbReference type="InterPro" id="IPR036663">
    <property type="entry name" value="Fumarylacetoacetase_C_sf"/>
</dbReference>
<sequence>MPITANDPKRKTWLDIPNDTDFPIQNIPFGVFLTRDDIITIGTRIGDYAIDLGALHQLGYFDEIPLTDDIFLQDTLNDFISDGKKTWRLVRNRIADIFDAKNPQLKDNQDHRNTVLFTLDEIEMQLPVQVGDYTDFYSSKEHATNVGTMFRDPDNALLPNWLHIPVGYHGRSSSIIPSGIPVHRPQGQTLPAGATEPVFGPSKLVDFELEMAFITTDGNPIGEPIPIDEAEDYIFGMVLFNDWSARDIQKWEYVPLGPFLAKNFASSISPWIVTLDALEPFRTTSPEPEKELLPYLKFKGKKSFNINLEVAIQPENKEETTISRSNFKYMYWNMSQQLAHHTVNGCPINSGDMMGSGTISGPTPDSYGSMLELSWRGEKPVKLNDGSERKFIQDNDTVIMRGYCEGKDRRIGFGEVSTKLLPVYEPQTKTKKK</sequence>
<feature type="binding site" evidence="13">
    <location>
        <position position="151"/>
    </location>
    <ligand>
        <name>substrate</name>
    </ligand>
</feature>
<evidence type="ECO:0000256" key="11">
    <source>
        <dbReference type="ARBA" id="ARBA00023232"/>
    </source>
</evidence>
<comment type="caution">
    <text evidence="17">The sequence shown here is derived from an EMBL/GenBank/DDBJ whole genome shotgun (WGS) entry which is preliminary data.</text>
</comment>
<gene>
    <name evidence="17" type="ORF">BC962_1829</name>
</gene>
<evidence type="ECO:0000256" key="5">
    <source>
        <dbReference type="ARBA" id="ARBA00012094"/>
    </source>
</evidence>
<dbReference type="GO" id="GO:0004334">
    <property type="term" value="F:fumarylacetoacetase activity"/>
    <property type="evidence" value="ECO:0007669"/>
    <property type="project" value="UniProtKB-EC"/>
</dbReference>
<dbReference type="AlphaFoldDB" id="A0A495PUC1"/>
<proteinExistence type="inferred from homology"/>
<feature type="binding site" evidence="14">
    <location>
        <position position="208"/>
    </location>
    <ligand>
        <name>Ca(2+)</name>
        <dbReference type="ChEBI" id="CHEBI:29108"/>
    </ligand>
</feature>
<evidence type="ECO:0000256" key="12">
    <source>
        <dbReference type="PIRSR" id="PIRSR605959-1"/>
    </source>
</evidence>
<dbReference type="GO" id="GO:0046872">
    <property type="term" value="F:metal ion binding"/>
    <property type="evidence" value="ECO:0007669"/>
    <property type="project" value="UniProtKB-KW"/>
</dbReference>
<comment type="cofactor">
    <cofactor evidence="1 14">
        <name>Ca(2+)</name>
        <dbReference type="ChEBI" id="CHEBI:29108"/>
    </cofactor>
</comment>
<dbReference type="Gene3D" id="2.30.30.230">
    <property type="entry name" value="Fumarylacetoacetase, N-terminal domain"/>
    <property type="match status" value="1"/>
</dbReference>
<evidence type="ECO:0000256" key="8">
    <source>
        <dbReference type="ARBA" id="ARBA00022837"/>
    </source>
</evidence>
<keyword evidence="10" id="KW-0828">Tyrosine catabolism</keyword>
<feature type="binding site" evidence="14">
    <location>
        <position position="242"/>
    </location>
    <ligand>
        <name>Mg(2+)</name>
        <dbReference type="ChEBI" id="CHEBI:18420"/>
    </ligand>
</feature>
<dbReference type="Pfam" id="PF01557">
    <property type="entry name" value="FAA_hydrolase"/>
    <property type="match status" value="1"/>
</dbReference>